<evidence type="ECO:0000256" key="1">
    <source>
        <dbReference type="SAM" id="Phobius"/>
    </source>
</evidence>
<dbReference type="Pfam" id="PF07963">
    <property type="entry name" value="N_methyl"/>
    <property type="match status" value="1"/>
</dbReference>
<feature type="transmembrane region" description="Helical" evidence="1">
    <location>
        <begin position="6"/>
        <end position="30"/>
    </location>
</feature>
<dbReference type="InterPro" id="IPR027558">
    <property type="entry name" value="Pre_pil_HX9DG_C"/>
</dbReference>
<dbReference type="PANTHER" id="PTHR30093">
    <property type="entry name" value="GENERAL SECRETION PATHWAY PROTEIN G"/>
    <property type="match status" value="1"/>
</dbReference>
<name>A0A518BBK4_9BACT</name>
<sequence length="305" mass="33134">MKRRHAFTLVELLVVIAIIGVLVAMLLPAVQQAREAARRMQCQSNLKQIGTAMHNYHDAYARFPISQSWGQLGPQYEISACWARSLLPYVDQEQITSNYNDRVSHLHPDNRPLVGKSLGVFKCPSSTAPGVVDITVDHSSLPFVDTTDGETIPLGINEYACSSNVYDGTTSEHGLMPYNSYSTKIAEVTDGLSKTIHVVEITGGGGIAHDRARNVLSVTGTPHWGIWAGFNRLSLRGFSRDGVTQFGGNCVVNCNSGGSNPYSFHPGGAQILFGDGAVQFVDEQIDVGTMERLVKRADGERVEGL</sequence>
<gene>
    <name evidence="3" type="primary">pulG_17</name>
    <name evidence="3" type="ORF">Pan216_52580</name>
</gene>
<dbReference type="EMBL" id="CP036279">
    <property type="protein sequence ID" value="QDU64368.1"/>
    <property type="molecule type" value="Genomic_DNA"/>
</dbReference>
<organism evidence="3 4">
    <name type="scientific">Kolteria novifilia</name>
    <dbReference type="NCBI Taxonomy" id="2527975"/>
    <lineage>
        <taxon>Bacteria</taxon>
        <taxon>Pseudomonadati</taxon>
        <taxon>Planctomycetota</taxon>
        <taxon>Planctomycetia</taxon>
        <taxon>Kolteriales</taxon>
        <taxon>Kolteriaceae</taxon>
        <taxon>Kolteria</taxon>
    </lineage>
</organism>
<keyword evidence="1" id="KW-1133">Transmembrane helix</keyword>
<evidence type="ECO:0000313" key="4">
    <source>
        <dbReference type="Proteomes" id="UP000317093"/>
    </source>
</evidence>
<feature type="domain" description="DUF1559" evidence="2">
    <location>
        <begin position="31"/>
        <end position="287"/>
    </location>
</feature>
<dbReference type="PANTHER" id="PTHR30093:SF2">
    <property type="entry name" value="TYPE II SECRETION SYSTEM PROTEIN H"/>
    <property type="match status" value="1"/>
</dbReference>
<dbReference type="RefSeq" id="WP_419192971.1">
    <property type="nucleotide sequence ID" value="NZ_CP036279.1"/>
</dbReference>
<dbReference type="InterPro" id="IPR011453">
    <property type="entry name" value="DUF1559"/>
</dbReference>
<dbReference type="NCBIfam" id="TIGR04294">
    <property type="entry name" value="pre_pil_HX9DG"/>
    <property type="match status" value="1"/>
</dbReference>
<dbReference type="NCBIfam" id="TIGR02532">
    <property type="entry name" value="IV_pilin_GFxxxE"/>
    <property type="match status" value="1"/>
</dbReference>
<dbReference type="Gene3D" id="3.30.700.10">
    <property type="entry name" value="Glycoprotein, Type 4 Pilin"/>
    <property type="match status" value="1"/>
</dbReference>
<protein>
    <submittedName>
        <fullName evidence="3">Type II secretion system protein G</fullName>
    </submittedName>
</protein>
<evidence type="ECO:0000259" key="2">
    <source>
        <dbReference type="Pfam" id="PF07596"/>
    </source>
</evidence>
<dbReference type="InterPro" id="IPR012902">
    <property type="entry name" value="N_methyl_site"/>
</dbReference>
<keyword evidence="1" id="KW-0472">Membrane</keyword>
<reference evidence="3 4" key="1">
    <citation type="submission" date="2019-02" db="EMBL/GenBank/DDBJ databases">
        <title>Deep-cultivation of Planctomycetes and their phenomic and genomic characterization uncovers novel biology.</title>
        <authorList>
            <person name="Wiegand S."/>
            <person name="Jogler M."/>
            <person name="Boedeker C."/>
            <person name="Pinto D."/>
            <person name="Vollmers J."/>
            <person name="Rivas-Marin E."/>
            <person name="Kohn T."/>
            <person name="Peeters S.H."/>
            <person name="Heuer A."/>
            <person name="Rast P."/>
            <person name="Oberbeckmann S."/>
            <person name="Bunk B."/>
            <person name="Jeske O."/>
            <person name="Meyerdierks A."/>
            <person name="Storesund J.E."/>
            <person name="Kallscheuer N."/>
            <person name="Luecker S."/>
            <person name="Lage O.M."/>
            <person name="Pohl T."/>
            <person name="Merkel B.J."/>
            <person name="Hornburger P."/>
            <person name="Mueller R.-W."/>
            <person name="Bruemmer F."/>
            <person name="Labrenz M."/>
            <person name="Spormann A.M."/>
            <person name="Op den Camp H."/>
            <person name="Overmann J."/>
            <person name="Amann R."/>
            <person name="Jetten M.S.M."/>
            <person name="Mascher T."/>
            <person name="Medema M.H."/>
            <person name="Devos D.P."/>
            <person name="Kaster A.-K."/>
            <person name="Ovreas L."/>
            <person name="Rohde M."/>
            <person name="Galperin M.Y."/>
            <person name="Jogler C."/>
        </authorList>
    </citation>
    <scope>NUCLEOTIDE SEQUENCE [LARGE SCALE GENOMIC DNA]</scope>
    <source>
        <strain evidence="3 4">Pan216</strain>
    </source>
</reference>
<dbReference type="InterPro" id="IPR045584">
    <property type="entry name" value="Pilin-like"/>
</dbReference>
<keyword evidence="4" id="KW-1185">Reference proteome</keyword>
<accession>A0A518BBK4</accession>
<dbReference type="KEGG" id="knv:Pan216_52580"/>
<proteinExistence type="predicted"/>
<dbReference type="Pfam" id="PF07596">
    <property type="entry name" value="SBP_bac_10"/>
    <property type="match status" value="1"/>
</dbReference>
<evidence type="ECO:0000313" key="3">
    <source>
        <dbReference type="EMBL" id="QDU64368.1"/>
    </source>
</evidence>
<dbReference type="Proteomes" id="UP000317093">
    <property type="component" value="Chromosome"/>
</dbReference>
<keyword evidence="1" id="KW-0812">Transmembrane</keyword>
<dbReference type="AlphaFoldDB" id="A0A518BBK4"/>
<dbReference type="SUPFAM" id="SSF54523">
    <property type="entry name" value="Pili subunits"/>
    <property type="match status" value="1"/>
</dbReference>